<comment type="caution">
    <text evidence="1">The sequence shown here is derived from an EMBL/GenBank/DDBJ whole genome shotgun (WGS) entry which is preliminary data.</text>
</comment>
<evidence type="ECO:0000313" key="2">
    <source>
        <dbReference type="Proteomes" id="UP000192491"/>
    </source>
</evidence>
<gene>
    <name evidence="1" type="ORF">BWK73_53640</name>
</gene>
<dbReference type="AlphaFoldDB" id="A0A1Y1Q749"/>
<dbReference type="Proteomes" id="UP000192491">
    <property type="component" value="Unassembled WGS sequence"/>
</dbReference>
<reference evidence="1 2" key="1">
    <citation type="submission" date="2017-01" db="EMBL/GenBank/DDBJ databases">
        <title>Novel large sulfur bacteria in the metagenomes of groundwater-fed chemosynthetic microbial mats in the Lake Huron basin.</title>
        <authorList>
            <person name="Sharrar A.M."/>
            <person name="Flood B.E."/>
            <person name="Bailey J.V."/>
            <person name="Jones D.S."/>
            <person name="Biddanda B."/>
            <person name="Ruberg S.A."/>
            <person name="Marcus D.N."/>
            <person name="Dick G.J."/>
        </authorList>
    </citation>
    <scope>NUCLEOTIDE SEQUENCE [LARGE SCALE GENOMIC DNA]</scope>
    <source>
        <strain evidence="1">A8</strain>
    </source>
</reference>
<protein>
    <submittedName>
        <fullName evidence="1">Uncharacterized protein</fullName>
    </submittedName>
</protein>
<feature type="non-terminal residue" evidence="1">
    <location>
        <position position="89"/>
    </location>
</feature>
<name>A0A1Y1Q749_9GAMM</name>
<dbReference type="SUPFAM" id="SSF53706">
    <property type="entry name" value="Formate dehydrogenase/DMSO reductase, domains 1-3"/>
    <property type="match status" value="1"/>
</dbReference>
<organism evidence="1 2">
    <name type="scientific">Thiothrix lacustris</name>
    <dbReference type="NCBI Taxonomy" id="525917"/>
    <lineage>
        <taxon>Bacteria</taxon>
        <taxon>Pseudomonadati</taxon>
        <taxon>Pseudomonadota</taxon>
        <taxon>Gammaproteobacteria</taxon>
        <taxon>Thiotrichales</taxon>
        <taxon>Thiotrichaceae</taxon>
        <taxon>Thiothrix</taxon>
    </lineage>
</organism>
<proteinExistence type="predicted"/>
<evidence type="ECO:0000313" key="1">
    <source>
        <dbReference type="EMBL" id="OQW97871.1"/>
    </source>
</evidence>
<sequence length="89" mass="9728">MADVAQAMGFGGAFPYQSAHEIFREHAALSAFENHGERCFNLGAWQTLTAADYDQLLPTQWPLDAAGQGTTRLFADAKFFTPSGKAQFI</sequence>
<dbReference type="EMBL" id="MTEJ01000786">
    <property type="protein sequence ID" value="OQW97871.1"/>
    <property type="molecule type" value="Genomic_DNA"/>
</dbReference>
<accession>A0A1Y1Q749</accession>